<accession>A0A5D2EGI4</accession>
<reference evidence="2 3" key="1">
    <citation type="submission" date="2019-06" db="EMBL/GenBank/DDBJ databases">
        <title>WGS assembly of Gossypium darwinii.</title>
        <authorList>
            <person name="Chen Z.J."/>
            <person name="Sreedasyam A."/>
            <person name="Ando A."/>
            <person name="Song Q."/>
            <person name="De L."/>
            <person name="Hulse-Kemp A."/>
            <person name="Ding M."/>
            <person name="Ye W."/>
            <person name="Kirkbride R."/>
            <person name="Jenkins J."/>
            <person name="Plott C."/>
            <person name="Lovell J."/>
            <person name="Lin Y.-M."/>
            <person name="Vaughn R."/>
            <person name="Liu B."/>
            <person name="Li W."/>
            <person name="Simpson S."/>
            <person name="Scheffler B."/>
            <person name="Saski C."/>
            <person name="Grover C."/>
            <person name="Hu G."/>
            <person name="Conover J."/>
            <person name="Carlson J."/>
            <person name="Shu S."/>
            <person name="Boston L."/>
            <person name="Williams M."/>
            <person name="Peterson D."/>
            <person name="Mcgee K."/>
            <person name="Jones D."/>
            <person name="Wendel J."/>
            <person name="Stelly D."/>
            <person name="Grimwood J."/>
            <person name="Schmutz J."/>
        </authorList>
    </citation>
    <scope>NUCLEOTIDE SEQUENCE [LARGE SCALE GENOMIC DNA]</scope>
    <source>
        <strain evidence="2">1808015.09</strain>
    </source>
</reference>
<evidence type="ECO:0000313" key="2">
    <source>
        <dbReference type="EMBL" id="TYG92570.1"/>
    </source>
</evidence>
<dbReference type="AlphaFoldDB" id="A0A5D2EGI4"/>
<proteinExistence type="predicted"/>
<organism evidence="2 3">
    <name type="scientific">Gossypium darwinii</name>
    <name type="common">Darwin's cotton</name>
    <name type="synonym">Gossypium barbadense var. darwinii</name>
    <dbReference type="NCBI Taxonomy" id="34276"/>
    <lineage>
        <taxon>Eukaryota</taxon>
        <taxon>Viridiplantae</taxon>
        <taxon>Streptophyta</taxon>
        <taxon>Embryophyta</taxon>
        <taxon>Tracheophyta</taxon>
        <taxon>Spermatophyta</taxon>
        <taxon>Magnoliopsida</taxon>
        <taxon>eudicotyledons</taxon>
        <taxon>Gunneridae</taxon>
        <taxon>Pentapetalae</taxon>
        <taxon>rosids</taxon>
        <taxon>malvids</taxon>
        <taxon>Malvales</taxon>
        <taxon>Malvaceae</taxon>
        <taxon>Malvoideae</taxon>
        <taxon>Gossypium</taxon>
    </lineage>
</organism>
<dbReference type="PANTHER" id="PTHR36078">
    <property type="entry name" value="BNACNNG21220D PROTEIN"/>
    <property type="match status" value="1"/>
</dbReference>
<dbReference type="Proteomes" id="UP000323506">
    <property type="component" value="Chromosome A11"/>
</dbReference>
<feature type="region of interest" description="Disordered" evidence="1">
    <location>
        <begin position="56"/>
        <end position="85"/>
    </location>
</feature>
<dbReference type="PANTHER" id="PTHR36078:SF2">
    <property type="entry name" value="OS09G0473966 PROTEIN"/>
    <property type="match status" value="1"/>
</dbReference>
<evidence type="ECO:0000313" key="3">
    <source>
        <dbReference type="Proteomes" id="UP000323506"/>
    </source>
</evidence>
<dbReference type="EMBL" id="CM017698">
    <property type="protein sequence ID" value="TYG92570.1"/>
    <property type="molecule type" value="Genomic_DNA"/>
</dbReference>
<sequence>MLPPLKMERSMSMDESLKYLIILRNIFDEKATIDSETILSSRWPSTRSFADPVHAFEHPSNGGSVSEPETLTNISNGKLQLKKNG</sequence>
<gene>
    <name evidence="2" type="ORF">ES288_A11G042000v1</name>
</gene>
<protein>
    <submittedName>
        <fullName evidence="2">Uncharacterized protein</fullName>
    </submittedName>
</protein>
<name>A0A5D2EGI4_GOSDA</name>
<evidence type="ECO:0000256" key="1">
    <source>
        <dbReference type="SAM" id="MobiDB-lite"/>
    </source>
</evidence>
<feature type="compositionally biased region" description="Polar residues" evidence="1">
    <location>
        <begin position="61"/>
        <end position="78"/>
    </location>
</feature>
<keyword evidence="3" id="KW-1185">Reference proteome</keyword>